<evidence type="ECO:0000256" key="8">
    <source>
        <dbReference type="ARBA" id="ARBA00023132"/>
    </source>
</evidence>
<comment type="caution">
    <text evidence="12">The sequence shown here is derived from an EMBL/GenBank/DDBJ whole genome shotgun (WGS) entry which is preliminary data.</text>
</comment>
<dbReference type="Pfam" id="PF00638">
    <property type="entry name" value="Ran_BP1"/>
    <property type="match status" value="1"/>
</dbReference>
<keyword evidence="5" id="KW-0653">Protein transport</keyword>
<comment type="subcellular location">
    <subcellularLocation>
        <location evidence="1">Nucleus</location>
        <location evidence="1">Nuclear pore complex</location>
    </subcellularLocation>
</comment>
<feature type="region of interest" description="Disordered" evidence="10">
    <location>
        <begin position="1"/>
        <end position="24"/>
    </location>
</feature>
<evidence type="ECO:0000256" key="2">
    <source>
        <dbReference type="ARBA" id="ARBA00022448"/>
    </source>
</evidence>
<dbReference type="InterPro" id="IPR011993">
    <property type="entry name" value="PH-like_dom_sf"/>
</dbReference>
<dbReference type="InterPro" id="IPR045255">
    <property type="entry name" value="RanBP1-like"/>
</dbReference>
<dbReference type="Gene3D" id="2.30.29.30">
    <property type="entry name" value="Pleckstrin-homology domain (PH domain)/Phosphotyrosine-binding domain (PTB)"/>
    <property type="match status" value="1"/>
</dbReference>
<dbReference type="PANTHER" id="PTHR23138">
    <property type="entry name" value="RAN BINDING PROTEIN"/>
    <property type="match status" value="1"/>
</dbReference>
<keyword evidence="2" id="KW-0813">Transport</keyword>
<keyword evidence="3" id="KW-0677">Repeat</keyword>
<dbReference type="PANTHER" id="PTHR23138:SF141">
    <property type="entry name" value="NUCLEAR PORE COMPLEX PROTEIN NUP50"/>
    <property type="match status" value="1"/>
</dbReference>
<feature type="domain" description="RanBD1" evidence="11">
    <location>
        <begin position="341"/>
        <end position="475"/>
    </location>
</feature>
<feature type="region of interest" description="Disordered" evidence="10">
    <location>
        <begin position="188"/>
        <end position="292"/>
    </location>
</feature>
<dbReference type="SUPFAM" id="SSF50729">
    <property type="entry name" value="PH domain-like"/>
    <property type="match status" value="1"/>
</dbReference>
<feature type="compositionally biased region" description="Low complexity" evidence="10">
    <location>
        <begin position="60"/>
        <end position="69"/>
    </location>
</feature>
<keyword evidence="9" id="KW-0539">Nucleus</keyword>
<evidence type="ECO:0000256" key="3">
    <source>
        <dbReference type="ARBA" id="ARBA00022737"/>
    </source>
</evidence>
<dbReference type="AlphaFoldDB" id="A0A8S4P4G0"/>
<keyword evidence="8" id="KW-0906">Nuclear pore complex</keyword>
<organism evidence="12 13">
    <name type="scientific">Owenia fusiformis</name>
    <name type="common">Polychaete worm</name>
    <dbReference type="NCBI Taxonomy" id="6347"/>
    <lineage>
        <taxon>Eukaryota</taxon>
        <taxon>Metazoa</taxon>
        <taxon>Spiralia</taxon>
        <taxon>Lophotrochozoa</taxon>
        <taxon>Annelida</taxon>
        <taxon>Polychaeta</taxon>
        <taxon>Sedentaria</taxon>
        <taxon>Canalipalpata</taxon>
        <taxon>Sabellida</taxon>
        <taxon>Oweniida</taxon>
        <taxon>Oweniidae</taxon>
        <taxon>Owenia</taxon>
    </lineage>
</organism>
<dbReference type="InterPro" id="IPR015007">
    <property type="entry name" value="NUP2/50/61"/>
</dbReference>
<evidence type="ECO:0000313" key="12">
    <source>
        <dbReference type="EMBL" id="CAH1786397.1"/>
    </source>
</evidence>
<evidence type="ECO:0000256" key="5">
    <source>
        <dbReference type="ARBA" id="ARBA00022927"/>
    </source>
</evidence>
<dbReference type="GO" id="GO:0051028">
    <property type="term" value="P:mRNA transport"/>
    <property type="evidence" value="ECO:0007669"/>
    <property type="project" value="UniProtKB-KW"/>
</dbReference>
<evidence type="ECO:0000256" key="4">
    <source>
        <dbReference type="ARBA" id="ARBA00022816"/>
    </source>
</evidence>
<dbReference type="Pfam" id="PF08911">
    <property type="entry name" value="NUP50"/>
    <property type="match status" value="1"/>
</dbReference>
<feature type="compositionally biased region" description="Polar residues" evidence="10">
    <location>
        <begin position="268"/>
        <end position="289"/>
    </location>
</feature>
<gene>
    <name evidence="12" type="ORF">OFUS_LOCUS12305</name>
</gene>
<keyword evidence="13" id="KW-1185">Reference proteome</keyword>
<feature type="compositionally biased region" description="Polar residues" evidence="10">
    <location>
        <begin position="237"/>
        <end position="254"/>
    </location>
</feature>
<dbReference type="InterPro" id="IPR000156">
    <property type="entry name" value="Ran_bind_dom"/>
</dbReference>
<evidence type="ECO:0000256" key="7">
    <source>
        <dbReference type="ARBA" id="ARBA00023010"/>
    </source>
</evidence>
<sequence length="475" mass="50233">MAKCNAGNQLTHDNWDDEEDTEEAGIFKQASVEDLKKRTIKTTKRRVPGATGGSEGGAFKGFAGFGATKSDSKAPSFSFGSQPTSTSFGGLASSKSNGSTTVPSFDLKPSSNMSATPATSGLSAAVSSTSAPNTSNGGSKVKSSEYLRELKNLNKSVSKWIKDHVDGNPYCILTPIFKDYEKHLSEIEKKFPQDSEAESESDQGSKTSTSDDLKTPSIMKAPDVSSSGGFKFGATMMKSTSQDSTKPSPALTSNEPKENKASTEPAKPSSSFTFGQPPSSTDKSQNGKSLGSEGKLSTGFTFGNAATGGSVFGAGLKPFSFASKPPGGGNETGSSQAQSQEGATGDDEEYVPPKAEVKEIKEDGAVYTKRCKLFYQKEGKWTEKGVGNMFLKPVDGKTQLIIRADTNLGNILLNILLNSAMPVKRQGKNNVTLMCVPNPPLDPKADDTSVVPMLIRVKTGEDADEMCEKINEMKG</sequence>
<proteinExistence type="predicted"/>
<dbReference type="GO" id="GO:0006606">
    <property type="term" value="P:protein import into nucleus"/>
    <property type="evidence" value="ECO:0007669"/>
    <property type="project" value="TreeGrafter"/>
</dbReference>
<evidence type="ECO:0000259" key="11">
    <source>
        <dbReference type="PROSITE" id="PS50196"/>
    </source>
</evidence>
<evidence type="ECO:0000256" key="9">
    <source>
        <dbReference type="ARBA" id="ARBA00023242"/>
    </source>
</evidence>
<feature type="region of interest" description="Disordered" evidence="10">
    <location>
        <begin position="39"/>
        <end position="145"/>
    </location>
</feature>
<keyword evidence="7" id="KW-0811">Translocation</keyword>
<dbReference type="SMART" id="SM00160">
    <property type="entry name" value="RanBD"/>
    <property type="match status" value="1"/>
</dbReference>
<dbReference type="Proteomes" id="UP000749559">
    <property type="component" value="Unassembled WGS sequence"/>
</dbReference>
<protein>
    <recommendedName>
        <fullName evidence="11">RanBD1 domain-containing protein</fullName>
    </recommendedName>
</protein>
<dbReference type="CDD" id="cd13170">
    <property type="entry name" value="RanBD_NUP50"/>
    <property type="match status" value="1"/>
</dbReference>
<reference evidence="12" key="1">
    <citation type="submission" date="2022-03" db="EMBL/GenBank/DDBJ databases">
        <authorList>
            <person name="Martin C."/>
        </authorList>
    </citation>
    <scope>NUCLEOTIDE SEQUENCE</scope>
</reference>
<feature type="region of interest" description="Disordered" evidence="10">
    <location>
        <begin position="322"/>
        <end position="350"/>
    </location>
</feature>
<evidence type="ECO:0000256" key="1">
    <source>
        <dbReference type="ARBA" id="ARBA00004567"/>
    </source>
</evidence>
<feature type="compositionally biased region" description="Polar residues" evidence="10">
    <location>
        <begin position="1"/>
        <end position="12"/>
    </location>
</feature>
<keyword evidence="6" id="KW-0007">Acetylation</keyword>
<dbReference type="GO" id="GO:0005643">
    <property type="term" value="C:nuclear pore"/>
    <property type="evidence" value="ECO:0007669"/>
    <property type="project" value="UniProtKB-SubCell"/>
</dbReference>
<keyword evidence="4" id="KW-0509">mRNA transport</keyword>
<accession>A0A8S4P4G0</accession>
<dbReference type="EMBL" id="CAIIXF020000006">
    <property type="protein sequence ID" value="CAH1786397.1"/>
    <property type="molecule type" value="Genomic_DNA"/>
</dbReference>
<feature type="compositionally biased region" description="Gly residues" evidence="10">
    <location>
        <begin position="50"/>
        <end position="59"/>
    </location>
</feature>
<feature type="compositionally biased region" description="Polar residues" evidence="10">
    <location>
        <begin position="332"/>
        <end position="342"/>
    </location>
</feature>
<feature type="compositionally biased region" description="Polar residues" evidence="10">
    <location>
        <begin position="73"/>
        <end position="138"/>
    </location>
</feature>
<evidence type="ECO:0000256" key="6">
    <source>
        <dbReference type="ARBA" id="ARBA00022990"/>
    </source>
</evidence>
<evidence type="ECO:0000256" key="10">
    <source>
        <dbReference type="SAM" id="MobiDB-lite"/>
    </source>
</evidence>
<evidence type="ECO:0000313" key="13">
    <source>
        <dbReference type="Proteomes" id="UP000749559"/>
    </source>
</evidence>
<name>A0A8S4P4G0_OWEFU</name>
<dbReference type="OrthoDB" id="10062131at2759"/>
<dbReference type="PROSITE" id="PS50196">
    <property type="entry name" value="RANBD1"/>
    <property type="match status" value="1"/>
</dbReference>